<evidence type="ECO:0000256" key="1">
    <source>
        <dbReference type="SAM" id="MobiDB-lite"/>
    </source>
</evidence>
<dbReference type="AlphaFoldDB" id="A0AB34FME4"/>
<gene>
    <name evidence="2" type="ORF">O9K51_07712</name>
</gene>
<feature type="compositionally biased region" description="Low complexity" evidence="1">
    <location>
        <begin position="1"/>
        <end position="12"/>
    </location>
</feature>
<accession>A0AB34FME4</accession>
<keyword evidence="3" id="KW-1185">Reference proteome</keyword>
<feature type="compositionally biased region" description="Basic and acidic residues" evidence="1">
    <location>
        <begin position="84"/>
        <end position="97"/>
    </location>
</feature>
<protein>
    <submittedName>
        <fullName evidence="2">Uncharacterized protein</fullName>
    </submittedName>
</protein>
<proteinExistence type="predicted"/>
<evidence type="ECO:0000313" key="2">
    <source>
        <dbReference type="EMBL" id="KAJ6439821.1"/>
    </source>
</evidence>
<evidence type="ECO:0000313" key="3">
    <source>
        <dbReference type="Proteomes" id="UP001163105"/>
    </source>
</evidence>
<comment type="caution">
    <text evidence="2">The sequence shown here is derived from an EMBL/GenBank/DDBJ whole genome shotgun (WGS) entry which is preliminary data.</text>
</comment>
<name>A0AB34FME4_9HYPO</name>
<feature type="region of interest" description="Disordered" evidence="1">
    <location>
        <begin position="1"/>
        <end position="22"/>
    </location>
</feature>
<sequence length="226" mass="24505">MSSRTSSGSTSTAPKEPLGGARPYCLAHFYDVAFEASSSMHQSTSQENAPTHGGKTGPADTSRCPPGRRIQPPRAVKSPPPIRDNCDSKKDGHEKGDTTSVNGDHQEDSPMWDFLAELTRQLTRATPLPDCTGGCAFGPRPIICVRCADEAVREGVIRSKQKQQQPSPDAKLARRRAPYAKMVPCCEDWQELELLETGCVTVAGVRFVVDTCDDPVVFVFGQNDSV</sequence>
<dbReference type="EMBL" id="JAQHRD010000006">
    <property type="protein sequence ID" value="KAJ6439821.1"/>
    <property type="molecule type" value="Genomic_DNA"/>
</dbReference>
<dbReference type="Proteomes" id="UP001163105">
    <property type="component" value="Unassembled WGS sequence"/>
</dbReference>
<organism evidence="2 3">
    <name type="scientific">Purpureocillium lavendulum</name>
    <dbReference type="NCBI Taxonomy" id="1247861"/>
    <lineage>
        <taxon>Eukaryota</taxon>
        <taxon>Fungi</taxon>
        <taxon>Dikarya</taxon>
        <taxon>Ascomycota</taxon>
        <taxon>Pezizomycotina</taxon>
        <taxon>Sordariomycetes</taxon>
        <taxon>Hypocreomycetidae</taxon>
        <taxon>Hypocreales</taxon>
        <taxon>Ophiocordycipitaceae</taxon>
        <taxon>Purpureocillium</taxon>
    </lineage>
</organism>
<feature type="compositionally biased region" description="Polar residues" evidence="1">
    <location>
        <begin position="37"/>
        <end position="49"/>
    </location>
</feature>
<feature type="region of interest" description="Disordered" evidence="1">
    <location>
        <begin position="37"/>
        <end position="109"/>
    </location>
</feature>
<reference evidence="2" key="1">
    <citation type="submission" date="2023-01" db="EMBL/GenBank/DDBJ databases">
        <title>The growth and conidiation of Purpureocillium lavendulum are regulated by nitrogen source and histone H3K14 acetylation.</title>
        <authorList>
            <person name="Tang P."/>
            <person name="Han J."/>
            <person name="Zhang C."/>
            <person name="Tang P."/>
            <person name="Qi F."/>
            <person name="Zhang K."/>
            <person name="Liang L."/>
        </authorList>
    </citation>
    <scope>NUCLEOTIDE SEQUENCE</scope>
    <source>
        <strain evidence="2">YMF1.00683</strain>
    </source>
</reference>